<dbReference type="STRING" id="568069.A0A1J1HF18"/>
<name>A0A1J1HF18_9DIPT</name>
<keyword evidence="4" id="KW-1185">Reference proteome</keyword>
<gene>
    <name evidence="3" type="ORF">CLUMA_CG000358</name>
</gene>
<dbReference type="GO" id="GO:0071897">
    <property type="term" value="P:DNA biosynthetic process"/>
    <property type="evidence" value="ECO:0007669"/>
    <property type="project" value="UniProtKB-ARBA"/>
</dbReference>
<evidence type="ECO:0000256" key="1">
    <source>
        <dbReference type="SAM" id="Coils"/>
    </source>
</evidence>
<dbReference type="OrthoDB" id="7743922at2759"/>
<feature type="coiled-coil region" evidence="1">
    <location>
        <begin position="338"/>
        <end position="365"/>
    </location>
</feature>
<accession>A0A1J1HF18</accession>
<evidence type="ECO:0000259" key="2">
    <source>
        <dbReference type="PROSITE" id="PS50878"/>
    </source>
</evidence>
<dbReference type="EMBL" id="CVRI01000001">
    <property type="protein sequence ID" value="CRK86597.1"/>
    <property type="molecule type" value="Genomic_DNA"/>
</dbReference>
<dbReference type="InterPro" id="IPR000477">
    <property type="entry name" value="RT_dom"/>
</dbReference>
<dbReference type="Pfam" id="PF00078">
    <property type="entry name" value="RVT_1"/>
    <property type="match status" value="1"/>
</dbReference>
<dbReference type="Proteomes" id="UP000183832">
    <property type="component" value="Unassembled WGS sequence"/>
</dbReference>
<dbReference type="AlphaFoldDB" id="A0A1J1HF18"/>
<evidence type="ECO:0000313" key="4">
    <source>
        <dbReference type="Proteomes" id="UP000183832"/>
    </source>
</evidence>
<evidence type="ECO:0000313" key="3">
    <source>
        <dbReference type="EMBL" id="CRK86597.1"/>
    </source>
</evidence>
<dbReference type="SUPFAM" id="SSF56672">
    <property type="entry name" value="DNA/RNA polymerases"/>
    <property type="match status" value="1"/>
</dbReference>
<sequence>MKTEIRNNKNKNFEQFIKNLHPTQNIKTIYQNLNKLTNKNKFNIYNIVEDDLKNAQDYLNSKFELVSDTEQNIVKPATFKISQPQIVNKKTLNKFVNNNPRKTKNKNEYYNREFDIEEIEDVIKKQATKNTAPGKDKVNFKTISNWPSHIKEFFMGKINDVWNGEKIPERLKEVDIKTILKPDKDRHNINSYRPIALMKTQLKIINHCIKKRLIEFSEDNDVFNERCYGFRRDKNAKLCINDLINDIKDSKQKYDHVAVIFLDINKAFDSVNIDLLIDTLIKLNYPYKIIDYLRHTLKNKTMTITTQDGQKASIKTSLGLLQDDLAIRIRTMNTDTKLKETQKNLNKIINKVKKLNLEINKDKTNMIIFKNKNDLTNTKLKIEDNEIQTTTQTRYLGILIDNISYKAPSND</sequence>
<organism evidence="3 4">
    <name type="scientific">Clunio marinus</name>
    <dbReference type="NCBI Taxonomy" id="568069"/>
    <lineage>
        <taxon>Eukaryota</taxon>
        <taxon>Metazoa</taxon>
        <taxon>Ecdysozoa</taxon>
        <taxon>Arthropoda</taxon>
        <taxon>Hexapoda</taxon>
        <taxon>Insecta</taxon>
        <taxon>Pterygota</taxon>
        <taxon>Neoptera</taxon>
        <taxon>Endopterygota</taxon>
        <taxon>Diptera</taxon>
        <taxon>Nematocera</taxon>
        <taxon>Chironomoidea</taxon>
        <taxon>Chironomidae</taxon>
        <taxon>Clunio</taxon>
    </lineage>
</organism>
<keyword evidence="1" id="KW-0175">Coiled coil</keyword>
<dbReference type="InterPro" id="IPR043502">
    <property type="entry name" value="DNA/RNA_pol_sf"/>
</dbReference>
<dbReference type="PANTHER" id="PTHR19446">
    <property type="entry name" value="REVERSE TRANSCRIPTASES"/>
    <property type="match status" value="1"/>
</dbReference>
<reference evidence="3 4" key="1">
    <citation type="submission" date="2015-04" db="EMBL/GenBank/DDBJ databases">
        <authorList>
            <person name="Syromyatnikov M.Y."/>
            <person name="Popov V.N."/>
        </authorList>
    </citation>
    <scope>NUCLEOTIDE SEQUENCE [LARGE SCALE GENOMIC DNA]</scope>
</reference>
<proteinExistence type="predicted"/>
<dbReference type="PROSITE" id="PS50878">
    <property type="entry name" value="RT_POL"/>
    <property type="match status" value="1"/>
</dbReference>
<protein>
    <submittedName>
        <fullName evidence="3">CLUMA_CG000358, isoform A</fullName>
    </submittedName>
</protein>
<feature type="domain" description="Reverse transcriptase" evidence="2">
    <location>
        <begin position="160"/>
        <end position="400"/>
    </location>
</feature>